<dbReference type="EMBL" id="VSSQ01084594">
    <property type="protein sequence ID" value="MPN32526.1"/>
    <property type="molecule type" value="Genomic_DNA"/>
</dbReference>
<accession>A0A645H220</accession>
<organism evidence="1">
    <name type="scientific">bioreactor metagenome</name>
    <dbReference type="NCBI Taxonomy" id="1076179"/>
    <lineage>
        <taxon>unclassified sequences</taxon>
        <taxon>metagenomes</taxon>
        <taxon>ecological metagenomes</taxon>
    </lineage>
</organism>
<proteinExistence type="predicted"/>
<gene>
    <name evidence="1" type="ORF">SDC9_180005</name>
</gene>
<comment type="caution">
    <text evidence="1">The sequence shown here is derived from an EMBL/GenBank/DDBJ whole genome shotgun (WGS) entry which is preliminary data.</text>
</comment>
<dbReference type="AlphaFoldDB" id="A0A645H220"/>
<reference evidence="1" key="1">
    <citation type="submission" date="2019-08" db="EMBL/GenBank/DDBJ databases">
        <authorList>
            <person name="Kucharzyk K."/>
            <person name="Murdoch R.W."/>
            <person name="Higgins S."/>
            <person name="Loffler F."/>
        </authorList>
    </citation>
    <scope>NUCLEOTIDE SEQUENCE</scope>
</reference>
<evidence type="ECO:0000313" key="1">
    <source>
        <dbReference type="EMBL" id="MPN32526.1"/>
    </source>
</evidence>
<sequence length="196" mass="22381">MEKPSGWEYLLLGEILEQKINELEEIKSDLIYGFSFGNICKLSEPNDILDFISSKTEKMLQLIGNFNVLFKKAIPDALGAPGEAGDEEKLIYVGERFGSAYESLLRWGMEFKNLSVNEEWAGLINSVSKLWVSPVTDINEYVKKYKAGMIEMRLHLDKYLITDENMPAATIDLTLVLNSPDLSEFDTELEKIRRKM</sequence>
<name>A0A645H220_9ZZZZ</name>
<protein>
    <submittedName>
        <fullName evidence="1">Uncharacterized protein</fullName>
    </submittedName>
</protein>